<name>A0A551X3P0_MICAE</name>
<dbReference type="SUPFAM" id="SSF52129">
    <property type="entry name" value="Caspase-like"/>
    <property type="match status" value="1"/>
</dbReference>
<dbReference type="InterPro" id="IPR029030">
    <property type="entry name" value="Caspase-like_dom_sf"/>
</dbReference>
<protein>
    <submittedName>
        <fullName evidence="2">Caspase family protein</fullName>
    </submittedName>
</protein>
<dbReference type="Proteomes" id="UP000316443">
    <property type="component" value="Unassembled WGS sequence"/>
</dbReference>
<dbReference type="InterPro" id="IPR050452">
    <property type="entry name" value="Metacaspase"/>
</dbReference>
<organism evidence="2 3">
    <name type="scientific">Microcystis aeruginosa Ma_QC_C_20070703_M131</name>
    <dbReference type="NCBI Taxonomy" id="2486263"/>
    <lineage>
        <taxon>Bacteria</taxon>
        <taxon>Bacillati</taxon>
        <taxon>Cyanobacteriota</taxon>
        <taxon>Cyanophyceae</taxon>
        <taxon>Oscillatoriophycideae</taxon>
        <taxon>Chroococcales</taxon>
        <taxon>Microcystaceae</taxon>
        <taxon>Microcystis</taxon>
    </lineage>
</organism>
<dbReference type="Pfam" id="PF00656">
    <property type="entry name" value="Peptidase_C14"/>
    <property type="match status" value="1"/>
</dbReference>
<sequence>MNITRRELIQQTGWGLLTLAISQGTLNHHLAALAAPNPRKLALLVGIDQYGTNIPPLPGCLTDVELQKDLLRYRFGFQDADIVTLTGQKASREAIEAAFLEHLIAQAKAGDVVIFHLSGYGSVGARKEVFITADGAENALLKENILLMARCLATDKFSLIFDSSHLPQPQPYLGNLRVRSYPETLTDLNPAELTFATDIKTRFNLKNKPSNGVILAAAKPEQSALELSGNSPNAGLFTYDLTQYLWQACPSPTIAIAFPHLRHLVASHSSEQQQPAILTSNQKNNSAPLYHTALETSRGGAAIVTNLIDERTLEVNLVGLPLEILENYGINSCLSFIEATGEEISLQILSRQGLKAKAQLLSPTASLEIGQILQEKLRVFPSQIGLIVGLDHNLTRIERVDATSTFASLPDVAAVVNIGEQTVDCLLSRVGGEETGNYQLLSPNGSLIIGSLGAANEAIKSGIKRLQSQLETLLACKLWHLLINQESSGLAVIVTLESLDQTYISTVPTQKIAGSRGTNTAKNDLILPVGTEIRYQIENQEEQPLYAMILVLNSDRQPLLYCSRPENPDNFTNSSPLAPFVVAAKTKATIPNSSLGHWKISQAKGIREHLLILSRHPFPNTLTLLNATQSLKGEASQLLTLTNPLEIARAFWSDLKLDLGLKMDNSGSVIDEYAFDLGTWSGFRFIYQVID</sequence>
<dbReference type="AlphaFoldDB" id="A0A551X3P0"/>
<dbReference type="PANTHER" id="PTHR48104">
    <property type="entry name" value="METACASPASE-4"/>
    <property type="match status" value="1"/>
</dbReference>
<dbReference type="GO" id="GO:0006508">
    <property type="term" value="P:proteolysis"/>
    <property type="evidence" value="ECO:0007669"/>
    <property type="project" value="InterPro"/>
</dbReference>
<dbReference type="InterPro" id="IPR011189">
    <property type="entry name" value="UCP_caspase_lke"/>
</dbReference>
<dbReference type="GO" id="GO:0005737">
    <property type="term" value="C:cytoplasm"/>
    <property type="evidence" value="ECO:0007669"/>
    <property type="project" value="TreeGrafter"/>
</dbReference>
<dbReference type="PIRSF" id="PIRSF007398">
    <property type="entry name" value="Sll0148_caspase"/>
    <property type="match status" value="1"/>
</dbReference>
<dbReference type="InterPro" id="IPR006311">
    <property type="entry name" value="TAT_signal"/>
</dbReference>
<feature type="domain" description="Peptidase C14 caspase" evidence="1">
    <location>
        <begin position="39"/>
        <end position="283"/>
    </location>
</feature>
<evidence type="ECO:0000313" key="2">
    <source>
        <dbReference type="EMBL" id="TRT43342.1"/>
    </source>
</evidence>
<dbReference type="Gene3D" id="3.40.50.1460">
    <property type="match status" value="1"/>
</dbReference>
<dbReference type="InterPro" id="IPR011600">
    <property type="entry name" value="Pept_C14_caspase"/>
</dbReference>
<comment type="caution">
    <text evidence="2">The sequence shown here is derived from an EMBL/GenBank/DDBJ whole genome shotgun (WGS) entry which is preliminary data.</text>
</comment>
<dbReference type="EMBL" id="SFCA01000244">
    <property type="protein sequence ID" value="TRT43342.1"/>
    <property type="molecule type" value="Genomic_DNA"/>
</dbReference>
<dbReference type="GO" id="GO:0004197">
    <property type="term" value="F:cysteine-type endopeptidase activity"/>
    <property type="evidence" value="ECO:0007669"/>
    <property type="project" value="InterPro"/>
</dbReference>
<dbReference type="PROSITE" id="PS51318">
    <property type="entry name" value="TAT"/>
    <property type="match status" value="1"/>
</dbReference>
<gene>
    <name evidence="2" type="ORF">EWV85_22260</name>
</gene>
<evidence type="ECO:0000259" key="1">
    <source>
        <dbReference type="Pfam" id="PF00656"/>
    </source>
</evidence>
<proteinExistence type="predicted"/>
<dbReference type="PANTHER" id="PTHR48104:SF30">
    <property type="entry name" value="METACASPASE-1"/>
    <property type="match status" value="1"/>
</dbReference>
<evidence type="ECO:0000313" key="3">
    <source>
        <dbReference type="Proteomes" id="UP000316443"/>
    </source>
</evidence>
<accession>A0A551X3P0</accession>
<reference evidence="2 3" key="1">
    <citation type="submission" date="2019-01" db="EMBL/GenBank/DDBJ databases">
        <title>Coherence of Microcystis species and biogeography revealed through population genomics.</title>
        <authorList>
            <person name="Perez-Carrascal O.M."/>
            <person name="Terrat Y."/>
            <person name="Giani A."/>
            <person name="Fortin N."/>
            <person name="Tromas N."/>
            <person name="Shapiro B.J."/>
        </authorList>
    </citation>
    <scope>NUCLEOTIDE SEQUENCE [LARGE SCALE GENOMIC DNA]</scope>
    <source>
        <strain evidence="2">Ma_QC_C_20070703_M131</strain>
    </source>
</reference>